<accession>A0A813NDC0</accession>
<evidence type="ECO:0000313" key="4">
    <source>
        <dbReference type="EMBL" id="CAF1148959.1"/>
    </source>
</evidence>
<dbReference type="SUPFAM" id="SSF52499">
    <property type="entry name" value="Isochorismatase-like hydrolases"/>
    <property type="match status" value="1"/>
</dbReference>
<dbReference type="Proteomes" id="UP000663829">
    <property type="component" value="Unassembled WGS sequence"/>
</dbReference>
<dbReference type="EMBL" id="CAJNOQ010000001">
    <property type="protein sequence ID" value="CAF0736490.1"/>
    <property type="molecule type" value="Genomic_DNA"/>
</dbReference>
<dbReference type="EMBL" id="CAJNOK010011806">
    <property type="protein sequence ID" value="CAF1148959.1"/>
    <property type="molecule type" value="Genomic_DNA"/>
</dbReference>
<evidence type="ECO:0000313" key="3">
    <source>
        <dbReference type="EMBL" id="CAF0736490.1"/>
    </source>
</evidence>
<dbReference type="EMBL" id="CAJOBC010000001">
    <property type="protein sequence ID" value="CAF3514428.1"/>
    <property type="molecule type" value="Genomic_DNA"/>
</dbReference>
<comment type="caution">
    <text evidence="3">The sequence shown here is derived from an EMBL/GenBank/DDBJ whole genome shotgun (WGS) entry which is preliminary data.</text>
</comment>
<protein>
    <recommendedName>
        <fullName evidence="2">Isochorismatase-like domain-containing protein</fullName>
    </recommendedName>
</protein>
<dbReference type="EMBL" id="CAJOBA010030119">
    <property type="protein sequence ID" value="CAF3953306.1"/>
    <property type="molecule type" value="Genomic_DNA"/>
</dbReference>
<dbReference type="InterPro" id="IPR000868">
    <property type="entry name" value="Isochorismatase-like_dom"/>
</dbReference>
<evidence type="ECO:0000313" key="5">
    <source>
        <dbReference type="EMBL" id="CAF3514428.1"/>
    </source>
</evidence>
<dbReference type="Proteomes" id="UP000681722">
    <property type="component" value="Unassembled WGS sequence"/>
</dbReference>
<dbReference type="CDD" id="cd01012">
    <property type="entry name" value="YcaC_related"/>
    <property type="match status" value="1"/>
</dbReference>
<organism evidence="3 7">
    <name type="scientific">Didymodactylos carnosus</name>
    <dbReference type="NCBI Taxonomy" id="1234261"/>
    <lineage>
        <taxon>Eukaryota</taxon>
        <taxon>Metazoa</taxon>
        <taxon>Spiralia</taxon>
        <taxon>Gnathifera</taxon>
        <taxon>Rotifera</taxon>
        <taxon>Eurotatoria</taxon>
        <taxon>Bdelloidea</taxon>
        <taxon>Philodinida</taxon>
        <taxon>Philodinidae</taxon>
        <taxon>Didymodactylos</taxon>
    </lineage>
</organism>
<dbReference type="FunFam" id="3.40.50.850:FF:000001">
    <property type="entry name" value="Isochorismatase domain-containing protein 1"/>
    <property type="match status" value="1"/>
</dbReference>
<keyword evidence="7" id="KW-1185">Reference proteome</keyword>
<comment type="similarity">
    <text evidence="1">Belongs to the isochorismatase family.</text>
</comment>
<evidence type="ECO:0000256" key="1">
    <source>
        <dbReference type="ARBA" id="ARBA00006336"/>
    </source>
</evidence>
<gene>
    <name evidence="3" type="ORF">GPM918_LOCUS12</name>
    <name evidence="4" type="ORF">OVA965_LOCUS21504</name>
    <name evidence="5" type="ORF">SRO942_LOCUS13</name>
    <name evidence="6" type="ORF">TMI583_LOCUS22161</name>
</gene>
<evidence type="ECO:0000313" key="7">
    <source>
        <dbReference type="Proteomes" id="UP000663829"/>
    </source>
</evidence>
<dbReference type="Proteomes" id="UP000682733">
    <property type="component" value="Unassembled WGS sequence"/>
</dbReference>
<dbReference type="OrthoDB" id="269496at2759"/>
<dbReference type="PANTHER" id="PTHR14119:SF3">
    <property type="entry name" value="ISOCHORISMATASE DOMAIN-CONTAINING PROTEIN 2"/>
    <property type="match status" value="1"/>
</dbReference>
<dbReference type="Pfam" id="PF00857">
    <property type="entry name" value="Isochorismatase"/>
    <property type="match status" value="1"/>
</dbReference>
<reference evidence="3" key="1">
    <citation type="submission" date="2021-02" db="EMBL/GenBank/DDBJ databases">
        <authorList>
            <person name="Nowell W R."/>
        </authorList>
    </citation>
    <scope>NUCLEOTIDE SEQUENCE</scope>
</reference>
<name>A0A813NDC0_9BILA</name>
<dbReference type="Proteomes" id="UP000677228">
    <property type="component" value="Unassembled WGS sequence"/>
</dbReference>
<dbReference type="PANTHER" id="PTHR14119">
    <property type="entry name" value="HYDROLASE"/>
    <property type="match status" value="1"/>
</dbReference>
<dbReference type="AlphaFoldDB" id="A0A813NDC0"/>
<sequence>MSNSIAFSCDFNKYKCALFLCDMQEKFRQSILNFNGITDICKRLLTVATVLDIPLIVTEQYPKGLGSTINELDITNAKLKIEKTCFSMMVDDVHNYLKKNEDIKIILLCGIESHVCILQTTLDLIRAGYCVMVISDGVSSRNETERHYAFEIMRQAGAIITTSEICLFQLIRDKNHSHFKTIQNLIKNVSSTSTNIPSLPMNKL</sequence>
<dbReference type="InterPro" id="IPR050993">
    <property type="entry name" value="Isochorismatase_domain"/>
</dbReference>
<evidence type="ECO:0000313" key="6">
    <source>
        <dbReference type="EMBL" id="CAF3953306.1"/>
    </source>
</evidence>
<evidence type="ECO:0000259" key="2">
    <source>
        <dbReference type="Pfam" id="PF00857"/>
    </source>
</evidence>
<dbReference type="InterPro" id="IPR036380">
    <property type="entry name" value="Isochorismatase-like_sf"/>
</dbReference>
<proteinExistence type="inferred from homology"/>
<feature type="domain" description="Isochorismatase-like" evidence="2">
    <location>
        <begin position="16"/>
        <end position="164"/>
    </location>
</feature>
<dbReference type="Gene3D" id="3.40.50.850">
    <property type="entry name" value="Isochorismatase-like"/>
    <property type="match status" value="1"/>
</dbReference>